<dbReference type="PANTHER" id="PTHR17630:SF105">
    <property type="entry name" value="DIENELACTONE HYDROLASE FAMILY PROTEIN (AFU_ORTHOLOGUE AFUA_4G08790)"/>
    <property type="match status" value="1"/>
</dbReference>
<dbReference type="InterPro" id="IPR002925">
    <property type="entry name" value="Dienelactn_hydro"/>
</dbReference>
<evidence type="ECO:0000313" key="3">
    <source>
        <dbReference type="Proteomes" id="UP000481858"/>
    </source>
</evidence>
<dbReference type="Gene3D" id="3.40.50.1820">
    <property type="entry name" value="alpha/beta hydrolase"/>
    <property type="match status" value="1"/>
</dbReference>
<dbReference type="AlphaFoldDB" id="A0A7C8N9E1"/>
<sequence length="291" mass="32096">MSCPDCFNGAVHEGTPTGTVTKLHNIDIYVAEPSSGNPPQAIIGESAADLDWGGTVLIPDIFGWTFVNLQLMADSFAKKKDYRVYVPDFMKGNAAPVSMLESLRKVLVPKTWYDTFSKPYHILWLLATAFPAIYFNRPGKTFPTVKSFMESLRQNEAAHLPVGVTGYCWGGKHTILLAEGFTVDSKPLMDAGFTAHPSFLDLFGDIEKMTVPVSFAIGDKDNQVSPTQGKQLEKIILDKPDGQKGEYRVYAGYGHGFACRGDVLNDDPKGAVEAEEQALAWFEKHFEGVKY</sequence>
<dbReference type="PANTHER" id="PTHR17630">
    <property type="entry name" value="DIENELACTONE HYDROLASE"/>
    <property type="match status" value="1"/>
</dbReference>
<protein>
    <recommendedName>
        <fullName evidence="1">Dienelactone hydrolase domain-containing protein</fullName>
    </recommendedName>
</protein>
<comment type="caution">
    <text evidence="2">The sequence shown here is derived from an EMBL/GenBank/DDBJ whole genome shotgun (WGS) entry which is preliminary data.</text>
</comment>
<proteinExistence type="predicted"/>
<evidence type="ECO:0000313" key="2">
    <source>
        <dbReference type="EMBL" id="KAF2971616.1"/>
    </source>
</evidence>
<dbReference type="Pfam" id="PF01738">
    <property type="entry name" value="DLH"/>
    <property type="match status" value="1"/>
</dbReference>
<dbReference type="OrthoDB" id="17560at2759"/>
<feature type="domain" description="Dienelactone hydrolase" evidence="1">
    <location>
        <begin position="44"/>
        <end position="285"/>
    </location>
</feature>
<dbReference type="EMBL" id="WUBL01000012">
    <property type="protein sequence ID" value="KAF2971616.1"/>
    <property type="molecule type" value="Genomic_DNA"/>
</dbReference>
<accession>A0A7C8N9E1</accession>
<dbReference type="GO" id="GO:0016787">
    <property type="term" value="F:hydrolase activity"/>
    <property type="evidence" value="ECO:0007669"/>
    <property type="project" value="InterPro"/>
</dbReference>
<evidence type="ECO:0000259" key="1">
    <source>
        <dbReference type="Pfam" id="PF01738"/>
    </source>
</evidence>
<name>A0A7C8N9E1_9PEZI</name>
<reference evidence="2 3" key="1">
    <citation type="submission" date="2019-12" db="EMBL/GenBank/DDBJ databases">
        <title>Draft genome sequence of the ascomycete Xylaria multiplex DSM 110363.</title>
        <authorList>
            <person name="Buettner E."/>
            <person name="Kellner H."/>
        </authorList>
    </citation>
    <scope>NUCLEOTIDE SEQUENCE [LARGE SCALE GENOMIC DNA]</scope>
    <source>
        <strain evidence="2 3">DSM 110363</strain>
    </source>
</reference>
<keyword evidence="3" id="KW-1185">Reference proteome</keyword>
<organism evidence="2 3">
    <name type="scientific">Xylaria multiplex</name>
    <dbReference type="NCBI Taxonomy" id="323545"/>
    <lineage>
        <taxon>Eukaryota</taxon>
        <taxon>Fungi</taxon>
        <taxon>Dikarya</taxon>
        <taxon>Ascomycota</taxon>
        <taxon>Pezizomycotina</taxon>
        <taxon>Sordariomycetes</taxon>
        <taxon>Xylariomycetidae</taxon>
        <taxon>Xylariales</taxon>
        <taxon>Xylariaceae</taxon>
        <taxon>Xylaria</taxon>
    </lineage>
</organism>
<dbReference type="SUPFAM" id="SSF53474">
    <property type="entry name" value="alpha/beta-Hydrolases"/>
    <property type="match status" value="1"/>
</dbReference>
<dbReference type="Proteomes" id="UP000481858">
    <property type="component" value="Unassembled WGS sequence"/>
</dbReference>
<gene>
    <name evidence="2" type="ORF">GQX73_g1976</name>
</gene>
<dbReference type="InParanoid" id="A0A7C8N9E1"/>
<dbReference type="InterPro" id="IPR029058">
    <property type="entry name" value="AB_hydrolase_fold"/>
</dbReference>